<dbReference type="InterPro" id="IPR003593">
    <property type="entry name" value="AAA+_ATPase"/>
</dbReference>
<dbReference type="Gene3D" id="3.40.50.300">
    <property type="entry name" value="P-loop containing nucleotide triphosphate hydrolases"/>
    <property type="match status" value="1"/>
</dbReference>
<evidence type="ECO:0000256" key="1">
    <source>
        <dbReference type="ARBA" id="ARBA00004651"/>
    </source>
</evidence>
<proteinExistence type="predicted"/>
<evidence type="ECO:0000256" key="7">
    <source>
        <dbReference type="SAM" id="Phobius"/>
    </source>
</evidence>
<keyword evidence="6 7" id="KW-0472">Membrane</keyword>
<evidence type="ECO:0000256" key="2">
    <source>
        <dbReference type="ARBA" id="ARBA00022692"/>
    </source>
</evidence>
<feature type="transmembrane region" description="Helical" evidence="7">
    <location>
        <begin position="271"/>
        <end position="294"/>
    </location>
</feature>
<dbReference type="InterPro" id="IPR017871">
    <property type="entry name" value="ABC_transporter-like_CS"/>
</dbReference>
<dbReference type="SUPFAM" id="SSF90123">
    <property type="entry name" value="ABC transporter transmembrane region"/>
    <property type="match status" value="1"/>
</dbReference>
<accession>A0ABP8WQR2</accession>
<reference evidence="11" key="1">
    <citation type="journal article" date="2019" name="Int. J. Syst. Evol. Microbiol.">
        <title>The Global Catalogue of Microorganisms (GCM) 10K type strain sequencing project: providing services to taxonomists for standard genome sequencing and annotation.</title>
        <authorList>
            <consortium name="The Broad Institute Genomics Platform"/>
            <consortium name="The Broad Institute Genome Sequencing Center for Infectious Disease"/>
            <person name="Wu L."/>
            <person name="Ma J."/>
        </authorList>
    </citation>
    <scope>NUCLEOTIDE SEQUENCE [LARGE SCALE GENOMIC DNA]</scope>
    <source>
        <strain evidence="11">JCM 18127</strain>
    </source>
</reference>
<dbReference type="PROSITE" id="PS50893">
    <property type="entry name" value="ABC_TRANSPORTER_2"/>
    <property type="match status" value="1"/>
</dbReference>
<dbReference type="PANTHER" id="PTHR43394:SF1">
    <property type="entry name" value="ATP-BINDING CASSETTE SUB-FAMILY B MEMBER 10, MITOCHONDRIAL"/>
    <property type="match status" value="1"/>
</dbReference>
<keyword evidence="5 7" id="KW-1133">Transmembrane helix</keyword>
<comment type="caution">
    <text evidence="10">The sequence shown here is derived from an EMBL/GenBank/DDBJ whole genome shotgun (WGS) entry which is preliminary data.</text>
</comment>
<sequence length="598" mass="64849">MRTAWQRLVASLRPAPDDSGLVEHAERMTLREVVVRFWPRLRPLRWWLLLGALLLAVGSAVQVLEILLFQQVVDRVLVPADWGPLVYLALLYIGLNVFSAIVDGCDDILSTWITQRFLVRLRRDVFEHVMALPLHVLERRRLGDTMSRLTSDVAAVESFMIGNLTSGVANLMSLTAYLIGLFYLQWQLALISLVVVPVFWFVATRFARFVKEVSRERRRRAGSLSSVAEENLANGVLVQTYGREGDALAKYTRENQAIAGAEMASARIRAVFLPVVDLAELLGVLLVIGFGTWALATDRLTLGGLLAFLALLAQCYSPIRSLSDLIPSLYSASAGVERIVELLDEPVPGDRPDAVDLAAVAPARRGALSLEAVTARYPGAARDALRGVDLHVAPGETVAVVGPSGAGKSTLARLLTRHLEPTEGVVRVDGVDVAAATATSVRESVTIVLQEQLLLDASVHDNIAFSRPDADRVDVVAAARAADVHDFVSRLPEGYDTRVGQRGRTFSGGQRQRLALARGLLRDSPVLVLDEPTSGLDADASVALMTPLLEAARERTVLLVTHDPAVAALADRVLTLRDGLLVEGGAEAPDRPEEEVLA</sequence>
<dbReference type="InterPro" id="IPR027417">
    <property type="entry name" value="P-loop_NTPase"/>
</dbReference>
<dbReference type="SUPFAM" id="SSF52540">
    <property type="entry name" value="P-loop containing nucleoside triphosphate hydrolases"/>
    <property type="match status" value="1"/>
</dbReference>
<dbReference type="RefSeq" id="WP_345268270.1">
    <property type="nucleotide sequence ID" value="NZ_BAABIM010000004.1"/>
</dbReference>
<name>A0ABP8WQR2_9ACTN</name>
<dbReference type="InterPro" id="IPR011527">
    <property type="entry name" value="ABC1_TM_dom"/>
</dbReference>
<keyword evidence="3" id="KW-0547">Nucleotide-binding</keyword>
<feature type="transmembrane region" description="Helical" evidence="7">
    <location>
        <begin position="167"/>
        <end position="184"/>
    </location>
</feature>
<keyword evidence="2 7" id="KW-0812">Transmembrane</keyword>
<feature type="domain" description="ABC transmembrane type-1" evidence="9">
    <location>
        <begin position="49"/>
        <end position="331"/>
    </location>
</feature>
<dbReference type="EMBL" id="BAABIM010000004">
    <property type="protein sequence ID" value="GAA4693935.1"/>
    <property type="molecule type" value="Genomic_DNA"/>
</dbReference>
<evidence type="ECO:0000256" key="3">
    <source>
        <dbReference type="ARBA" id="ARBA00022741"/>
    </source>
</evidence>
<feature type="transmembrane region" description="Helical" evidence="7">
    <location>
        <begin position="89"/>
        <end position="113"/>
    </location>
</feature>
<dbReference type="PROSITE" id="PS00211">
    <property type="entry name" value="ABC_TRANSPORTER_1"/>
    <property type="match status" value="1"/>
</dbReference>
<dbReference type="InterPro" id="IPR003439">
    <property type="entry name" value="ABC_transporter-like_ATP-bd"/>
</dbReference>
<feature type="transmembrane region" description="Helical" evidence="7">
    <location>
        <begin position="46"/>
        <end position="69"/>
    </location>
</feature>
<dbReference type="Proteomes" id="UP001500621">
    <property type="component" value="Unassembled WGS sequence"/>
</dbReference>
<comment type="subcellular location">
    <subcellularLocation>
        <location evidence="1">Cell membrane</location>
        <topology evidence="1">Multi-pass membrane protein</topology>
    </subcellularLocation>
</comment>
<dbReference type="PROSITE" id="PS50929">
    <property type="entry name" value="ABC_TM1F"/>
    <property type="match status" value="1"/>
</dbReference>
<evidence type="ECO:0000256" key="4">
    <source>
        <dbReference type="ARBA" id="ARBA00022840"/>
    </source>
</evidence>
<dbReference type="Gene3D" id="1.20.1560.10">
    <property type="entry name" value="ABC transporter type 1, transmembrane domain"/>
    <property type="match status" value="1"/>
</dbReference>
<gene>
    <name evidence="10" type="ORF">GCM10023226_34940</name>
</gene>
<keyword evidence="11" id="KW-1185">Reference proteome</keyword>
<dbReference type="GO" id="GO:0005524">
    <property type="term" value="F:ATP binding"/>
    <property type="evidence" value="ECO:0007669"/>
    <property type="project" value="UniProtKB-KW"/>
</dbReference>
<evidence type="ECO:0000313" key="10">
    <source>
        <dbReference type="EMBL" id="GAA4693935.1"/>
    </source>
</evidence>
<dbReference type="InterPro" id="IPR039421">
    <property type="entry name" value="Type_1_exporter"/>
</dbReference>
<evidence type="ECO:0000259" key="8">
    <source>
        <dbReference type="PROSITE" id="PS50893"/>
    </source>
</evidence>
<keyword evidence="4 10" id="KW-0067">ATP-binding</keyword>
<protein>
    <submittedName>
        <fullName evidence="10">ABC transporter ATP-binding protein</fullName>
    </submittedName>
</protein>
<dbReference type="InterPro" id="IPR036640">
    <property type="entry name" value="ABC1_TM_sf"/>
</dbReference>
<evidence type="ECO:0000259" key="9">
    <source>
        <dbReference type="PROSITE" id="PS50929"/>
    </source>
</evidence>
<dbReference type="Pfam" id="PF00005">
    <property type="entry name" value="ABC_tran"/>
    <property type="match status" value="1"/>
</dbReference>
<dbReference type="Pfam" id="PF00664">
    <property type="entry name" value="ABC_membrane"/>
    <property type="match status" value="1"/>
</dbReference>
<evidence type="ECO:0000313" key="11">
    <source>
        <dbReference type="Proteomes" id="UP001500621"/>
    </source>
</evidence>
<evidence type="ECO:0000256" key="5">
    <source>
        <dbReference type="ARBA" id="ARBA00022989"/>
    </source>
</evidence>
<organism evidence="10 11">
    <name type="scientific">Nocardioides nanhaiensis</name>
    <dbReference type="NCBI Taxonomy" id="1476871"/>
    <lineage>
        <taxon>Bacteria</taxon>
        <taxon>Bacillati</taxon>
        <taxon>Actinomycetota</taxon>
        <taxon>Actinomycetes</taxon>
        <taxon>Propionibacteriales</taxon>
        <taxon>Nocardioidaceae</taxon>
        <taxon>Nocardioides</taxon>
    </lineage>
</organism>
<dbReference type="PANTHER" id="PTHR43394">
    <property type="entry name" value="ATP-DEPENDENT PERMEASE MDL1, MITOCHONDRIAL"/>
    <property type="match status" value="1"/>
</dbReference>
<feature type="domain" description="ABC transporter" evidence="8">
    <location>
        <begin position="368"/>
        <end position="598"/>
    </location>
</feature>
<evidence type="ECO:0000256" key="6">
    <source>
        <dbReference type="ARBA" id="ARBA00023136"/>
    </source>
</evidence>
<dbReference type="SMART" id="SM00382">
    <property type="entry name" value="AAA"/>
    <property type="match status" value="1"/>
</dbReference>
<feature type="transmembrane region" description="Helical" evidence="7">
    <location>
        <begin position="190"/>
        <end position="210"/>
    </location>
</feature>